<protein>
    <recommendedName>
        <fullName evidence="3">ABC1 atypical kinase-like domain-containing protein</fullName>
    </recommendedName>
</protein>
<proteinExistence type="inferred from homology"/>
<gene>
    <name evidence="4" type="ORF">PECAL_3P24490</name>
</gene>
<reference evidence="4" key="1">
    <citation type="submission" date="2021-11" db="EMBL/GenBank/DDBJ databases">
        <authorList>
            <consortium name="Genoscope - CEA"/>
            <person name="William W."/>
        </authorList>
    </citation>
    <scope>NUCLEOTIDE SEQUENCE</scope>
</reference>
<evidence type="ECO:0000259" key="3">
    <source>
        <dbReference type="Pfam" id="PF03109"/>
    </source>
</evidence>
<feature type="signal peptide" evidence="2">
    <location>
        <begin position="1"/>
        <end position="17"/>
    </location>
</feature>
<accession>A0A8J2SQI7</accession>
<evidence type="ECO:0000256" key="2">
    <source>
        <dbReference type="SAM" id="SignalP"/>
    </source>
</evidence>
<organism evidence="4 5">
    <name type="scientific">Pelagomonas calceolata</name>
    <dbReference type="NCBI Taxonomy" id="35677"/>
    <lineage>
        <taxon>Eukaryota</taxon>
        <taxon>Sar</taxon>
        <taxon>Stramenopiles</taxon>
        <taxon>Ochrophyta</taxon>
        <taxon>Pelagophyceae</taxon>
        <taxon>Pelagomonadales</taxon>
        <taxon>Pelagomonadaceae</taxon>
        <taxon>Pelagomonas</taxon>
    </lineage>
</organism>
<keyword evidence="2" id="KW-0732">Signal</keyword>
<feature type="domain" description="ABC1 atypical kinase-like" evidence="3">
    <location>
        <begin position="139"/>
        <end position="354"/>
    </location>
</feature>
<sequence length="658" mass="70433">MSLYVLSLVWTCRALRATDWPREFDRAAFERYLDARPAALIKRTAAVAAEALPLQARAGQLWAAGALRRDDARFARDAAAALERLGPTFIKIGQLLSVREDVVGPVWAAELARLQATVSVGSPDAVDAIWAADFVHLKRVNATAAACASVAQVHRGTWQGRDGEVTEVACKVLRPGVRDAVAVDLCVLLRAGEALETWAPRVLGQSNVDWRLLLGGLASALWSELDFEGEGERQEKFRRNMHAVEHVTVPRVLGATRDVLVSEWVDGRALNELSDRSWQLKKSVDCIRNAYCQALYVDGYFHADCHGGNLLWTAKDELCVLDCGLMVEIGREDSLALLSLSLALAARDWARVVSAAASLGFLPETLDAATRSEAERVAKSIIGPYLDSGGGAKAINAYQASTLFGDVAQASTGLPTSLPPSMVLLGRAVLQLEGLALRADPDFKIVDDILPVAARLAQQRSDTSSLLRELLYGVAGDGNSIDGSKLRSLLKTAQQTSTSATSSLDAVLEDEATRALACDEAVDALDSLGRDLVWRAIGERGPPFLRAKAEALVPRLSEDESAVVSRLPEALAALDDDAATPEDADAAPLARIAKVPAARDGAAAVFQAAIVDNDAASQESLAQVADGLTERLRGRLTDAGLPAFLAPRLPLPRGWRKD</sequence>
<evidence type="ECO:0000313" key="5">
    <source>
        <dbReference type="Proteomes" id="UP000789595"/>
    </source>
</evidence>
<dbReference type="Proteomes" id="UP000789595">
    <property type="component" value="Unassembled WGS sequence"/>
</dbReference>
<evidence type="ECO:0000256" key="1">
    <source>
        <dbReference type="ARBA" id="ARBA00009670"/>
    </source>
</evidence>
<keyword evidence="5" id="KW-1185">Reference proteome</keyword>
<dbReference type="SUPFAM" id="SSF56112">
    <property type="entry name" value="Protein kinase-like (PK-like)"/>
    <property type="match status" value="1"/>
</dbReference>
<dbReference type="InterPro" id="IPR050154">
    <property type="entry name" value="UbiB_kinase"/>
</dbReference>
<dbReference type="PANTHER" id="PTHR10566:SF121">
    <property type="entry name" value="PROTEIN KINASE DOMAIN-CONTAINING PROTEIN"/>
    <property type="match status" value="1"/>
</dbReference>
<name>A0A8J2SQI7_9STRA</name>
<comment type="caution">
    <text evidence="4">The sequence shown here is derived from an EMBL/GenBank/DDBJ whole genome shotgun (WGS) entry which is preliminary data.</text>
</comment>
<dbReference type="Pfam" id="PF03109">
    <property type="entry name" value="ABC1"/>
    <property type="match status" value="1"/>
</dbReference>
<dbReference type="OrthoDB" id="427480at2759"/>
<dbReference type="InterPro" id="IPR004147">
    <property type="entry name" value="ABC1_dom"/>
</dbReference>
<evidence type="ECO:0000313" key="4">
    <source>
        <dbReference type="EMBL" id="CAH0372451.1"/>
    </source>
</evidence>
<dbReference type="EMBL" id="CAKKNE010000003">
    <property type="protein sequence ID" value="CAH0372451.1"/>
    <property type="molecule type" value="Genomic_DNA"/>
</dbReference>
<dbReference type="InterPro" id="IPR011009">
    <property type="entry name" value="Kinase-like_dom_sf"/>
</dbReference>
<feature type="chain" id="PRO_5035147313" description="ABC1 atypical kinase-like domain-containing protein" evidence="2">
    <location>
        <begin position="18"/>
        <end position="658"/>
    </location>
</feature>
<comment type="similarity">
    <text evidence="1">Belongs to the protein kinase superfamily. ADCK protein kinase family.</text>
</comment>
<dbReference type="PANTHER" id="PTHR10566">
    <property type="entry name" value="CHAPERONE-ACTIVITY OF BC1 COMPLEX CABC1 -RELATED"/>
    <property type="match status" value="1"/>
</dbReference>
<dbReference type="AlphaFoldDB" id="A0A8J2SQI7"/>